<evidence type="ECO:0000313" key="2">
    <source>
        <dbReference type="EMBL" id="QHS85116.1"/>
    </source>
</evidence>
<name>A0A6C0AZ84_9ZZZZ</name>
<feature type="transmembrane region" description="Helical" evidence="1">
    <location>
        <begin position="137"/>
        <end position="155"/>
    </location>
</feature>
<dbReference type="EMBL" id="MN739040">
    <property type="protein sequence ID" value="QHS85116.1"/>
    <property type="molecule type" value="Genomic_DNA"/>
</dbReference>
<sequence>MVSINFVINILIQVLCIFIFLTIFFFTYAKNVEGEVVQNQVNFLLNDLSGIHLGSLPENVKAMFKNQLNNLEVNTLENEKIGIQIENSNSAIESMSYKTLAIASAVVIGIVIISFILSKKGVNYFRNFNLSKIFKESLVIIIAVGITEFIFLTYLGSKYISIDPHLLKAHLLNNIKKSLP</sequence>
<keyword evidence="1" id="KW-1133">Transmembrane helix</keyword>
<feature type="transmembrane region" description="Helical" evidence="1">
    <location>
        <begin position="99"/>
        <end position="117"/>
    </location>
</feature>
<reference evidence="2" key="1">
    <citation type="journal article" date="2020" name="Nature">
        <title>Giant virus diversity and host interactions through global metagenomics.</title>
        <authorList>
            <person name="Schulz F."/>
            <person name="Roux S."/>
            <person name="Paez-Espino D."/>
            <person name="Jungbluth S."/>
            <person name="Walsh D.A."/>
            <person name="Denef V.J."/>
            <person name="McMahon K.D."/>
            <person name="Konstantinidis K.T."/>
            <person name="Eloe-Fadrosh E.A."/>
            <person name="Kyrpides N.C."/>
            <person name="Woyke T."/>
        </authorList>
    </citation>
    <scope>NUCLEOTIDE SEQUENCE</scope>
    <source>
        <strain evidence="2">GVMAG-M-3300009182-67</strain>
    </source>
</reference>
<feature type="transmembrane region" description="Helical" evidence="1">
    <location>
        <begin position="6"/>
        <end position="29"/>
    </location>
</feature>
<protein>
    <submittedName>
        <fullName evidence="2">Uncharacterized protein</fullName>
    </submittedName>
</protein>
<keyword evidence="1" id="KW-0812">Transmembrane</keyword>
<organism evidence="2">
    <name type="scientific">viral metagenome</name>
    <dbReference type="NCBI Taxonomy" id="1070528"/>
    <lineage>
        <taxon>unclassified sequences</taxon>
        <taxon>metagenomes</taxon>
        <taxon>organismal metagenomes</taxon>
    </lineage>
</organism>
<evidence type="ECO:0000256" key="1">
    <source>
        <dbReference type="SAM" id="Phobius"/>
    </source>
</evidence>
<keyword evidence="1" id="KW-0472">Membrane</keyword>
<accession>A0A6C0AZ84</accession>
<dbReference type="AlphaFoldDB" id="A0A6C0AZ84"/>
<proteinExistence type="predicted"/>